<feature type="transmembrane region" description="Helical" evidence="6">
    <location>
        <begin position="369"/>
        <end position="387"/>
    </location>
</feature>
<dbReference type="AlphaFoldDB" id="A0AAD7XNU3"/>
<name>A0AAD7XNU3_9STRA</name>
<feature type="compositionally biased region" description="Low complexity" evidence="5">
    <location>
        <begin position="251"/>
        <end position="260"/>
    </location>
</feature>
<dbReference type="PANTHER" id="PTHR11662">
    <property type="entry name" value="SOLUTE CARRIER FAMILY 17"/>
    <property type="match status" value="1"/>
</dbReference>
<reference evidence="9" key="1">
    <citation type="submission" date="2023-01" db="EMBL/GenBank/DDBJ databases">
        <title>Metagenome sequencing of chrysophaentin producing Chrysophaeum taylorii.</title>
        <authorList>
            <person name="Davison J."/>
            <person name="Bewley C."/>
        </authorList>
    </citation>
    <scope>NUCLEOTIDE SEQUENCE</scope>
    <source>
        <strain evidence="9">NIES-1699</strain>
    </source>
</reference>
<dbReference type="InterPro" id="IPR050382">
    <property type="entry name" value="MFS_Na/Anion_cotransporter"/>
</dbReference>
<dbReference type="InterPro" id="IPR020846">
    <property type="entry name" value="MFS_dom"/>
</dbReference>
<feature type="chain" id="PRO_5041903375" description="Major facilitator superfamily (MFS) profile domain-containing protein" evidence="7">
    <location>
        <begin position="26"/>
        <end position="495"/>
    </location>
</feature>
<keyword evidence="7" id="KW-0732">Signal</keyword>
<keyword evidence="4 6" id="KW-0472">Membrane</keyword>
<feature type="transmembrane region" description="Helical" evidence="6">
    <location>
        <begin position="457"/>
        <end position="478"/>
    </location>
</feature>
<protein>
    <recommendedName>
        <fullName evidence="8">Major facilitator superfamily (MFS) profile domain-containing protein</fullName>
    </recommendedName>
</protein>
<gene>
    <name evidence="9" type="ORF">CTAYLR_004076</name>
</gene>
<evidence type="ECO:0000256" key="5">
    <source>
        <dbReference type="SAM" id="MobiDB-lite"/>
    </source>
</evidence>
<feature type="transmembrane region" description="Helical" evidence="6">
    <location>
        <begin position="138"/>
        <end position="162"/>
    </location>
</feature>
<keyword evidence="3 6" id="KW-1133">Transmembrane helix</keyword>
<dbReference type="EMBL" id="JAQMWT010000003">
    <property type="protein sequence ID" value="KAJ8614563.1"/>
    <property type="molecule type" value="Genomic_DNA"/>
</dbReference>
<evidence type="ECO:0000256" key="4">
    <source>
        <dbReference type="ARBA" id="ARBA00023136"/>
    </source>
</evidence>
<evidence type="ECO:0000313" key="10">
    <source>
        <dbReference type="Proteomes" id="UP001230188"/>
    </source>
</evidence>
<dbReference type="GO" id="GO:0022857">
    <property type="term" value="F:transmembrane transporter activity"/>
    <property type="evidence" value="ECO:0007669"/>
    <property type="project" value="InterPro"/>
</dbReference>
<keyword evidence="2 6" id="KW-0812">Transmembrane</keyword>
<dbReference type="GO" id="GO:0016020">
    <property type="term" value="C:membrane"/>
    <property type="evidence" value="ECO:0007669"/>
    <property type="project" value="UniProtKB-SubCell"/>
</dbReference>
<dbReference type="InterPro" id="IPR036259">
    <property type="entry name" value="MFS_trans_sf"/>
</dbReference>
<evidence type="ECO:0000256" key="3">
    <source>
        <dbReference type="ARBA" id="ARBA00022989"/>
    </source>
</evidence>
<feature type="transmembrane region" description="Helical" evidence="6">
    <location>
        <begin position="284"/>
        <end position="304"/>
    </location>
</feature>
<dbReference type="Gene3D" id="1.20.1250.20">
    <property type="entry name" value="MFS general substrate transporter like domains"/>
    <property type="match status" value="2"/>
</dbReference>
<feature type="domain" description="Major facilitator superfamily (MFS) profile" evidence="8">
    <location>
        <begin position="12"/>
        <end position="483"/>
    </location>
</feature>
<dbReference type="Pfam" id="PF07690">
    <property type="entry name" value="MFS_1"/>
    <property type="match status" value="1"/>
</dbReference>
<dbReference type="PROSITE" id="PS50850">
    <property type="entry name" value="MFS"/>
    <property type="match status" value="1"/>
</dbReference>
<evidence type="ECO:0000256" key="6">
    <source>
        <dbReference type="SAM" id="Phobius"/>
    </source>
</evidence>
<comment type="caution">
    <text evidence="9">The sequence shown here is derived from an EMBL/GenBank/DDBJ whole genome shotgun (WGS) entry which is preliminary data.</text>
</comment>
<dbReference type="PANTHER" id="PTHR11662:SF399">
    <property type="entry name" value="FI19708P1-RELATED"/>
    <property type="match status" value="1"/>
</dbReference>
<comment type="subcellular location">
    <subcellularLocation>
        <location evidence="1">Membrane</location>
        <topology evidence="1">Multi-pass membrane protein</topology>
    </subcellularLocation>
</comment>
<feature type="transmembrane region" description="Helical" evidence="6">
    <location>
        <begin position="77"/>
        <end position="102"/>
    </location>
</feature>
<dbReference type="Proteomes" id="UP001230188">
    <property type="component" value="Unassembled WGS sequence"/>
</dbReference>
<feature type="signal peptide" evidence="7">
    <location>
        <begin position="1"/>
        <end position="25"/>
    </location>
</feature>
<feature type="transmembrane region" description="Helical" evidence="6">
    <location>
        <begin position="49"/>
        <end position="70"/>
    </location>
</feature>
<keyword evidence="10" id="KW-1185">Reference proteome</keyword>
<feature type="transmembrane region" description="Helical" evidence="6">
    <location>
        <begin position="433"/>
        <end position="451"/>
    </location>
</feature>
<evidence type="ECO:0000256" key="7">
    <source>
        <dbReference type="SAM" id="SignalP"/>
    </source>
</evidence>
<dbReference type="SUPFAM" id="SSF103473">
    <property type="entry name" value="MFS general substrate transporter"/>
    <property type="match status" value="1"/>
</dbReference>
<evidence type="ECO:0000256" key="1">
    <source>
        <dbReference type="ARBA" id="ARBA00004141"/>
    </source>
</evidence>
<proteinExistence type="predicted"/>
<feature type="compositionally biased region" description="Polar residues" evidence="5">
    <location>
        <begin position="221"/>
        <end position="246"/>
    </location>
</feature>
<accession>A0AAD7XNU3</accession>
<evidence type="ECO:0000256" key="2">
    <source>
        <dbReference type="ARBA" id="ARBA00022692"/>
    </source>
</evidence>
<evidence type="ECO:0000313" key="9">
    <source>
        <dbReference type="EMBL" id="KAJ8614563.1"/>
    </source>
</evidence>
<feature type="transmembrane region" description="Helical" evidence="6">
    <location>
        <begin position="169"/>
        <end position="188"/>
    </location>
</feature>
<evidence type="ECO:0000259" key="8">
    <source>
        <dbReference type="PROSITE" id="PS50850"/>
    </source>
</evidence>
<sequence>MWVDGLGARWRICWLLFLSRGVCQANRVLLGALMPFVSADVEMTSQEKGSVLAAFATGYMMTQVLGGSAADRFGGKLLVLFAITTMSLGSLVAPSLMTVWGLQPFWCCYFLMGLAEGPSYPTTGSMLSKWIPVHERGAAMSIVDTGSSIASMLTFSCAPLLATSFGWQFAFRIFGYVSLAICGLWAVFASNNPRDCPLISDDERRYLVASGMAVNDIYGRQHNSPDATPPSTSRTELLPATSSAGKRSQHQPEAAAAEQAKTNGDANCPVVKKPGPPPKQAPSFPFRLFCFASAWAVVAAHAAFNFGRYFVYNSIVSYYVEVVGTSAVVAGQQVLLGQIADALGKFGFAPFVDSAIRDNPSSKSKVRKVVSGLAFVAFAASMLIMASSTSLGVVTAALVACKIASSAHVCGFKTSFLDLTSKHTGSFTGVSNTVATLSAMLSPIIAGRLLADGQQGWVNMFLVIAGVNVIACFVWVVFASAESIDDKIPPSKATL</sequence>
<feature type="region of interest" description="Disordered" evidence="5">
    <location>
        <begin position="218"/>
        <end position="274"/>
    </location>
</feature>
<organism evidence="9 10">
    <name type="scientific">Chrysophaeum taylorii</name>
    <dbReference type="NCBI Taxonomy" id="2483200"/>
    <lineage>
        <taxon>Eukaryota</taxon>
        <taxon>Sar</taxon>
        <taxon>Stramenopiles</taxon>
        <taxon>Ochrophyta</taxon>
        <taxon>Pelagophyceae</taxon>
        <taxon>Pelagomonadales</taxon>
        <taxon>Pelagomonadaceae</taxon>
        <taxon>Chrysophaeum</taxon>
    </lineage>
</organism>
<dbReference type="InterPro" id="IPR011701">
    <property type="entry name" value="MFS"/>
</dbReference>
<feature type="transmembrane region" description="Helical" evidence="6">
    <location>
        <begin position="393"/>
        <end position="412"/>
    </location>
</feature>